<comment type="caution">
    <text evidence="3">The sequence shown here is derived from an EMBL/GenBank/DDBJ whole genome shotgun (WGS) entry which is preliminary data.</text>
</comment>
<dbReference type="PANTHER" id="PTHR38117:SF1">
    <property type="entry name" value="DUF3074 DOMAIN-CONTAINING PROTEIN"/>
    <property type="match status" value="1"/>
</dbReference>
<feature type="region of interest" description="Disordered" evidence="1">
    <location>
        <begin position="37"/>
        <end position="79"/>
    </location>
</feature>
<gene>
    <name evidence="3" type="ORF">MMYC01_204580</name>
</gene>
<name>A0A175W5I4_9PEZI</name>
<evidence type="ECO:0000313" key="3">
    <source>
        <dbReference type="EMBL" id="KXX78711.1"/>
    </source>
</evidence>
<protein>
    <recommendedName>
        <fullName evidence="2">DUF7053 domain-containing protein</fullName>
    </recommendedName>
</protein>
<dbReference type="InterPro" id="IPR055481">
    <property type="entry name" value="DUF7053"/>
</dbReference>
<organism evidence="3 4">
    <name type="scientific">Madurella mycetomatis</name>
    <dbReference type="NCBI Taxonomy" id="100816"/>
    <lineage>
        <taxon>Eukaryota</taxon>
        <taxon>Fungi</taxon>
        <taxon>Dikarya</taxon>
        <taxon>Ascomycota</taxon>
        <taxon>Pezizomycotina</taxon>
        <taxon>Sordariomycetes</taxon>
        <taxon>Sordariomycetidae</taxon>
        <taxon>Sordariales</taxon>
        <taxon>Sordariales incertae sedis</taxon>
        <taxon>Madurella</taxon>
    </lineage>
</organism>
<accession>A0A175W5I4</accession>
<dbReference type="Pfam" id="PF23155">
    <property type="entry name" value="DUF7053"/>
    <property type="match status" value="1"/>
</dbReference>
<proteinExistence type="predicted"/>
<evidence type="ECO:0000256" key="1">
    <source>
        <dbReference type="SAM" id="MobiDB-lite"/>
    </source>
</evidence>
<evidence type="ECO:0000259" key="2">
    <source>
        <dbReference type="Pfam" id="PF23155"/>
    </source>
</evidence>
<reference evidence="3 4" key="1">
    <citation type="journal article" date="2016" name="Genome Announc.">
        <title>Genome Sequence of Madurella mycetomatis mm55, Isolated from a Human Mycetoma Case in Sudan.</title>
        <authorList>
            <person name="Smit S."/>
            <person name="Derks M.F."/>
            <person name="Bervoets S."/>
            <person name="Fahal A."/>
            <person name="van Leeuwen W."/>
            <person name="van Belkum A."/>
            <person name="van de Sande W.W."/>
        </authorList>
    </citation>
    <scope>NUCLEOTIDE SEQUENCE [LARGE SCALE GENOMIC DNA]</scope>
    <source>
        <strain evidence="4">mm55</strain>
    </source>
</reference>
<keyword evidence="4" id="KW-1185">Reference proteome</keyword>
<dbReference type="VEuPathDB" id="FungiDB:MMYC01_204580"/>
<sequence length="192" mass="21385">MVHSSRLPKGTTRSQALAMLSDYEFFLSCDPHLDKFESIPNPETELNPPPTLPDSVKSQLRHPPPSQSSPPEAASDSAPTPVCYRVTDIVHAIPAGIWDTNVVSTYEFTDIRDGVFVRIRSPLSIVMDTFWEVREVDGEGEDQGLELVEDLTIRCSRLLVGIVKGQCEDGWERIHAKMIARLEREVKGEGQG</sequence>
<feature type="compositionally biased region" description="Low complexity" evidence="1">
    <location>
        <begin position="69"/>
        <end position="79"/>
    </location>
</feature>
<dbReference type="PANTHER" id="PTHR38117">
    <property type="entry name" value="NACHT AND WD40 DOMAIN PROTEIN"/>
    <property type="match status" value="1"/>
</dbReference>
<dbReference type="EMBL" id="LCTW02000110">
    <property type="protein sequence ID" value="KXX78711.1"/>
    <property type="molecule type" value="Genomic_DNA"/>
</dbReference>
<dbReference type="OrthoDB" id="4794810at2759"/>
<feature type="domain" description="DUF7053" evidence="2">
    <location>
        <begin position="3"/>
        <end position="183"/>
    </location>
</feature>
<dbReference type="AlphaFoldDB" id="A0A175W5I4"/>
<dbReference type="STRING" id="100816.A0A175W5I4"/>
<evidence type="ECO:0000313" key="4">
    <source>
        <dbReference type="Proteomes" id="UP000078237"/>
    </source>
</evidence>
<dbReference type="Proteomes" id="UP000078237">
    <property type="component" value="Unassembled WGS sequence"/>
</dbReference>